<dbReference type="GeneID" id="39592750"/>
<dbReference type="CDD" id="cd00519">
    <property type="entry name" value="Lipase_3"/>
    <property type="match status" value="1"/>
</dbReference>
<keyword evidence="1" id="KW-1015">Disulfide bond</keyword>
<dbReference type="PANTHER" id="PTHR45856:SF25">
    <property type="entry name" value="FUNGAL LIPASE-LIKE DOMAIN-CONTAINING PROTEIN"/>
    <property type="match status" value="1"/>
</dbReference>
<feature type="signal peptide" evidence="5">
    <location>
        <begin position="1"/>
        <end position="20"/>
    </location>
</feature>
<evidence type="ECO:0000256" key="1">
    <source>
        <dbReference type="ARBA" id="ARBA00023157"/>
    </source>
</evidence>
<protein>
    <recommendedName>
        <fullName evidence="6">Fungal lipase-type domain-containing protein</fullName>
    </recommendedName>
</protein>
<dbReference type="Proteomes" id="UP000279236">
    <property type="component" value="Unassembled WGS sequence"/>
</dbReference>
<keyword evidence="8" id="KW-1185">Reference proteome</keyword>
<gene>
    <name evidence="7" type="ORF">EHS24_008207</name>
</gene>
<keyword evidence="5" id="KW-0732">Signal</keyword>
<name>A0A427XT38_9TREE</name>
<proteinExistence type="inferred from homology"/>
<dbReference type="OrthoDB" id="426718at2759"/>
<reference evidence="7 8" key="1">
    <citation type="submission" date="2018-11" db="EMBL/GenBank/DDBJ databases">
        <title>Genome sequence of Apiotrichum porosum DSM 27194.</title>
        <authorList>
            <person name="Aliyu H."/>
            <person name="Gorte O."/>
            <person name="Ochsenreither K."/>
        </authorList>
    </citation>
    <scope>NUCLEOTIDE SEQUENCE [LARGE SCALE GENOMIC DNA]</scope>
    <source>
        <strain evidence="7 8">DSM 27194</strain>
    </source>
</reference>
<comment type="caution">
    <text evidence="7">The sequence shown here is derived from an EMBL/GenBank/DDBJ whole genome shotgun (WGS) entry which is preliminary data.</text>
</comment>
<dbReference type="STRING" id="105984.A0A427XT38"/>
<accession>A0A427XT38</accession>
<dbReference type="SUPFAM" id="SSF53474">
    <property type="entry name" value="alpha/beta-Hydrolases"/>
    <property type="match status" value="1"/>
</dbReference>
<dbReference type="InterPro" id="IPR029058">
    <property type="entry name" value="AB_hydrolase_fold"/>
</dbReference>
<dbReference type="AlphaFoldDB" id="A0A427XT38"/>
<sequence length="341" mass="36006">MKTTTITATIAALFAQLAFAAPVDNLDARAFDEMERRAASAPVERGFTETTVEERASNWVTNGPAPPMAMDVASTWATLARYQSCVRAGYAWSCADCNLLGGSSKNTVLMTGGDDGATPVHYVVNNGSHLIIGIRGTNSNDPASLANDVNFVLVTPSETYYPGIKAAGGMVHAGFYGATTRVAASLAPTVQAAVQGGTTNVIVLGHSLGGAVGQMLGVYLTSLLGSSATVYVRTFAPARVGNPAWADYVDATMGERSQHMVNFNDPVPHLPPLAWGFRHSGNEVFLDKLGSLDPLVCSGQENSHCADKYEEPLNWLASIVQYVDSEVHMGPYVGVTLRGNC</sequence>
<dbReference type="Pfam" id="PF01764">
    <property type="entry name" value="Lipase_3"/>
    <property type="match status" value="1"/>
</dbReference>
<dbReference type="EMBL" id="RSCE01000006">
    <property type="protein sequence ID" value="RSH82004.1"/>
    <property type="molecule type" value="Genomic_DNA"/>
</dbReference>
<evidence type="ECO:0000313" key="8">
    <source>
        <dbReference type="Proteomes" id="UP000279236"/>
    </source>
</evidence>
<dbReference type="GO" id="GO:0006629">
    <property type="term" value="P:lipid metabolic process"/>
    <property type="evidence" value="ECO:0007669"/>
    <property type="project" value="InterPro"/>
</dbReference>
<evidence type="ECO:0000256" key="4">
    <source>
        <dbReference type="ARBA" id="ARBA00048461"/>
    </source>
</evidence>
<comment type="similarity">
    <text evidence="2">Belongs to the AB hydrolase superfamily. Lipase family. Class 3 subfamily.</text>
</comment>
<dbReference type="PANTHER" id="PTHR45856">
    <property type="entry name" value="ALPHA/BETA-HYDROLASES SUPERFAMILY PROTEIN"/>
    <property type="match status" value="1"/>
</dbReference>
<evidence type="ECO:0000256" key="5">
    <source>
        <dbReference type="SAM" id="SignalP"/>
    </source>
</evidence>
<dbReference type="Gene3D" id="3.40.50.1820">
    <property type="entry name" value="alpha/beta hydrolase"/>
    <property type="match status" value="1"/>
</dbReference>
<evidence type="ECO:0000313" key="7">
    <source>
        <dbReference type="EMBL" id="RSH82004.1"/>
    </source>
</evidence>
<dbReference type="InterPro" id="IPR051218">
    <property type="entry name" value="Sec_MonoDiacylglyc_Lipase"/>
</dbReference>
<evidence type="ECO:0000256" key="2">
    <source>
        <dbReference type="ARBA" id="ARBA00043996"/>
    </source>
</evidence>
<comment type="catalytic activity">
    <reaction evidence="3">
        <text>a diacylglycerol + H2O = a monoacylglycerol + a fatty acid + H(+)</text>
        <dbReference type="Rhea" id="RHEA:32731"/>
        <dbReference type="ChEBI" id="CHEBI:15377"/>
        <dbReference type="ChEBI" id="CHEBI:15378"/>
        <dbReference type="ChEBI" id="CHEBI:17408"/>
        <dbReference type="ChEBI" id="CHEBI:18035"/>
        <dbReference type="ChEBI" id="CHEBI:28868"/>
    </reaction>
</comment>
<dbReference type="InterPro" id="IPR002921">
    <property type="entry name" value="Fungal_lipase-type"/>
</dbReference>
<organism evidence="7 8">
    <name type="scientific">Apiotrichum porosum</name>
    <dbReference type="NCBI Taxonomy" id="105984"/>
    <lineage>
        <taxon>Eukaryota</taxon>
        <taxon>Fungi</taxon>
        <taxon>Dikarya</taxon>
        <taxon>Basidiomycota</taxon>
        <taxon>Agaricomycotina</taxon>
        <taxon>Tremellomycetes</taxon>
        <taxon>Trichosporonales</taxon>
        <taxon>Trichosporonaceae</taxon>
        <taxon>Apiotrichum</taxon>
    </lineage>
</organism>
<evidence type="ECO:0000259" key="6">
    <source>
        <dbReference type="Pfam" id="PF01764"/>
    </source>
</evidence>
<feature type="domain" description="Fungal lipase-type" evidence="6">
    <location>
        <begin position="132"/>
        <end position="273"/>
    </location>
</feature>
<dbReference type="RefSeq" id="XP_028476459.1">
    <property type="nucleotide sequence ID" value="XM_028623526.1"/>
</dbReference>
<evidence type="ECO:0000256" key="3">
    <source>
        <dbReference type="ARBA" id="ARBA00047591"/>
    </source>
</evidence>
<feature type="chain" id="PRO_5019522164" description="Fungal lipase-type domain-containing protein" evidence="5">
    <location>
        <begin position="21"/>
        <end position="341"/>
    </location>
</feature>
<comment type="catalytic activity">
    <reaction evidence="4">
        <text>a monoacylglycerol + H2O = glycerol + a fatty acid + H(+)</text>
        <dbReference type="Rhea" id="RHEA:15245"/>
        <dbReference type="ChEBI" id="CHEBI:15377"/>
        <dbReference type="ChEBI" id="CHEBI:15378"/>
        <dbReference type="ChEBI" id="CHEBI:17408"/>
        <dbReference type="ChEBI" id="CHEBI:17754"/>
        <dbReference type="ChEBI" id="CHEBI:28868"/>
    </reaction>
</comment>